<dbReference type="HOGENOM" id="CLU_011094_0_0_5"/>
<dbReference type="SMART" id="SM00155">
    <property type="entry name" value="PLDc"/>
    <property type="match status" value="2"/>
</dbReference>
<keyword evidence="8" id="KW-0443">Lipid metabolism</keyword>
<dbReference type="CDD" id="cd09140">
    <property type="entry name" value="PLDc_vPLD1_2_like_bac_1"/>
    <property type="match status" value="1"/>
</dbReference>
<dbReference type="InterPro" id="IPR015679">
    <property type="entry name" value="PLipase_D_fam"/>
</dbReference>
<dbReference type="PANTHER" id="PTHR18896:SF76">
    <property type="entry name" value="PHOSPHOLIPASE"/>
    <property type="match status" value="1"/>
</dbReference>
<evidence type="ECO:0000259" key="11">
    <source>
        <dbReference type="PROSITE" id="PS50035"/>
    </source>
</evidence>
<dbReference type="Pfam" id="PF13091">
    <property type="entry name" value="PLDc_2"/>
    <property type="match status" value="1"/>
</dbReference>
<dbReference type="Gene3D" id="3.30.870.10">
    <property type="entry name" value="Endonuclease Chain A"/>
    <property type="match status" value="2"/>
</dbReference>
<evidence type="ECO:0000313" key="13">
    <source>
        <dbReference type="Proteomes" id="UP000031643"/>
    </source>
</evidence>
<evidence type="ECO:0000256" key="9">
    <source>
        <dbReference type="ARBA" id="ARBA00029594"/>
    </source>
</evidence>
<dbReference type="Pfam" id="PF09335">
    <property type="entry name" value="VTT_dom"/>
    <property type="match status" value="1"/>
</dbReference>
<accession>A0A0A8JZ54</accession>
<evidence type="ECO:0000256" key="2">
    <source>
        <dbReference type="ARBA" id="ARBA00003145"/>
    </source>
</evidence>
<feature type="domain" description="PLD phosphodiesterase" evidence="11">
    <location>
        <begin position="141"/>
        <end position="168"/>
    </location>
</feature>
<sequence length="718" mass="78342">MSVKPNSVDVSSGKRILRPRDNVWRIERFSRAAVLIDPATYFGAVRAALLKAKHRVFIIGWDIHSRTRLVGPAGHADDGYPEELGAFLSALVENKPELEVNLLLWDFALLYAAEREPFPVYSLRWNTPRRVTLCLDDAVPIGSSHHQKLVVVDDAIAFSGGIDITVRRWDTSEHRIDESLRRDPAGESYGPFHDVQMLVDGDAAYALADLARARWQSAAREIIPPADAGGDPWPKHVRPDFVDAEAGIARTQPLFERLEAVHEVQQLFCDSIGAAEDTIYIENQFLSSIPLAAALARRLRERPQLEVVIITPASHTSWLEASSMRNGRVRFMQELQKHDIAERVRVLSPEVRDGSRAMHVMVHSKVMIVDDRLLRVGSANLNNRSMGTDTECDIAIEARRADEREAIAAVRNRLISHHCGTTSETVVAALAKNPSLVALTDGLASNGHALRPIHDGPVNGNEWAAYMESIADPERPIGAEEFASTVLDARVQRRGLSNLVKVCLVGLVMLALVLAWHLTPLSDLARPETVRSTMEWVATVPWGPLVVLAIFVVSSVLLFPVTVLIAATAAAFGPWLGFAYAAAGSLLSALVSFGIGALIGRQTLTDVLGPRLNRISRSVRKRGVLAVAVVRLVPIAPFGVVNLVAGASRIRSLDFVLGTALGMLPGIAVLAAVGHQVIEVLMDPSLKSLLWLALALAAWITLSFSLQALVSKYWGDSS</sequence>
<feature type="transmembrane region" description="Helical" evidence="10">
    <location>
        <begin position="499"/>
        <end position="519"/>
    </location>
</feature>
<keyword evidence="10" id="KW-1133">Transmembrane helix</keyword>
<organism evidence="12 13">
    <name type="scientific">Methyloceanibacter caenitepidi</name>
    <dbReference type="NCBI Taxonomy" id="1384459"/>
    <lineage>
        <taxon>Bacteria</taxon>
        <taxon>Pseudomonadati</taxon>
        <taxon>Pseudomonadota</taxon>
        <taxon>Alphaproteobacteria</taxon>
        <taxon>Hyphomicrobiales</taxon>
        <taxon>Hyphomicrobiaceae</taxon>
        <taxon>Methyloceanibacter</taxon>
    </lineage>
</organism>
<evidence type="ECO:0000256" key="7">
    <source>
        <dbReference type="ARBA" id="ARBA00022801"/>
    </source>
</evidence>
<evidence type="ECO:0000256" key="5">
    <source>
        <dbReference type="ARBA" id="ARBA00022525"/>
    </source>
</evidence>
<keyword evidence="10" id="KW-0472">Membrane</keyword>
<dbReference type="AlphaFoldDB" id="A0A0A8JZ54"/>
<dbReference type="PROSITE" id="PS50035">
    <property type="entry name" value="PLD"/>
    <property type="match status" value="2"/>
</dbReference>
<comment type="subcellular location">
    <subcellularLocation>
        <location evidence="3">Secreted</location>
    </subcellularLocation>
</comment>
<proteinExistence type="predicted"/>
<keyword evidence="10" id="KW-0812">Transmembrane</keyword>
<dbReference type="GO" id="GO:0009395">
    <property type="term" value="P:phospholipid catabolic process"/>
    <property type="evidence" value="ECO:0007669"/>
    <property type="project" value="TreeGrafter"/>
</dbReference>
<dbReference type="STRING" id="1384459.GL4_0147"/>
<evidence type="ECO:0000256" key="8">
    <source>
        <dbReference type="ARBA" id="ARBA00023098"/>
    </source>
</evidence>
<dbReference type="InterPro" id="IPR025202">
    <property type="entry name" value="PLD-like_dom"/>
</dbReference>
<feature type="transmembrane region" description="Helical" evidence="10">
    <location>
        <begin position="656"/>
        <end position="678"/>
    </location>
</feature>
<dbReference type="PANTHER" id="PTHR18896">
    <property type="entry name" value="PHOSPHOLIPASE D"/>
    <property type="match status" value="1"/>
</dbReference>
<dbReference type="EMBL" id="AP014648">
    <property type="protein sequence ID" value="BAQ15617.1"/>
    <property type="molecule type" value="Genomic_DNA"/>
</dbReference>
<feature type="domain" description="PLD phosphodiesterase" evidence="11">
    <location>
        <begin position="358"/>
        <end position="385"/>
    </location>
</feature>
<dbReference type="GO" id="GO:0004630">
    <property type="term" value="F:phospholipase D activity"/>
    <property type="evidence" value="ECO:0007669"/>
    <property type="project" value="UniProtKB-EC"/>
</dbReference>
<keyword evidence="5" id="KW-0964">Secreted</keyword>
<dbReference type="KEGG" id="mcg:GL4_0147"/>
<dbReference type="InterPro" id="IPR001736">
    <property type="entry name" value="PLipase_D/transphosphatidylase"/>
</dbReference>
<evidence type="ECO:0000256" key="10">
    <source>
        <dbReference type="SAM" id="Phobius"/>
    </source>
</evidence>
<evidence type="ECO:0000256" key="1">
    <source>
        <dbReference type="ARBA" id="ARBA00000798"/>
    </source>
</evidence>
<keyword evidence="7" id="KW-0378">Hydrolase</keyword>
<dbReference type="CDD" id="cd09143">
    <property type="entry name" value="PLDc_vPLD1_2_like_bac_2"/>
    <property type="match status" value="1"/>
</dbReference>
<feature type="transmembrane region" description="Helical" evidence="10">
    <location>
        <begin position="539"/>
        <end position="566"/>
    </location>
</feature>
<comment type="catalytic activity">
    <reaction evidence="1">
        <text>a 1,2-diacyl-sn-glycero-3-phosphocholine + H2O = a 1,2-diacyl-sn-glycero-3-phosphate + choline + H(+)</text>
        <dbReference type="Rhea" id="RHEA:14445"/>
        <dbReference type="ChEBI" id="CHEBI:15354"/>
        <dbReference type="ChEBI" id="CHEBI:15377"/>
        <dbReference type="ChEBI" id="CHEBI:15378"/>
        <dbReference type="ChEBI" id="CHEBI:57643"/>
        <dbReference type="ChEBI" id="CHEBI:58608"/>
        <dbReference type="EC" id="3.1.4.4"/>
    </reaction>
</comment>
<protein>
    <recommendedName>
        <fullName evidence="4">Phospholipase D</fullName>
    </recommendedName>
    <alternativeName>
        <fullName evidence="9">Choline phosphatase</fullName>
    </alternativeName>
</protein>
<evidence type="ECO:0000256" key="4">
    <source>
        <dbReference type="ARBA" id="ARBA00018392"/>
    </source>
</evidence>
<gene>
    <name evidence="12" type="ORF">GL4_0147</name>
</gene>
<keyword evidence="6" id="KW-0677">Repeat</keyword>
<evidence type="ECO:0000313" key="12">
    <source>
        <dbReference type="EMBL" id="BAQ15617.1"/>
    </source>
</evidence>
<evidence type="ECO:0000256" key="6">
    <source>
        <dbReference type="ARBA" id="ARBA00022737"/>
    </source>
</evidence>
<dbReference type="GO" id="GO:0005576">
    <property type="term" value="C:extracellular region"/>
    <property type="evidence" value="ECO:0007669"/>
    <property type="project" value="UniProtKB-SubCell"/>
</dbReference>
<dbReference type="SUPFAM" id="SSF56024">
    <property type="entry name" value="Phospholipase D/nuclease"/>
    <property type="match status" value="2"/>
</dbReference>
<feature type="transmembrane region" description="Helical" evidence="10">
    <location>
        <begin position="624"/>
        <end position="644"/>
    </location>
</feature>
<dbReference type="InterPro" id="IPR032816">
    <property type="entry name" value="VTT_dom"/>
</dbReference>
<feature type="transmembrane region" description="Helical" evidence="10">
    <location>
        <begin position="578"/>
        <end position="604"/>
    </location>
</feature>
<evidence type="ECO:0000256" key="3">
    <source>
        <dbReference type="ARBA" id="ARBA00004613"/>
    </source>
</evidence>
<dbReference type="OrthoDB" id="8828485at2"/>
<dbReference type="Proteomes" id="UP000031643">
    <property type="component" value="Chromosome"/>
</dbReference>
<comment type="function">
    <text evidence="2">Could be a virulence factor.</text>
</comment>
<name>A0A0A8JZ54_9HYPH</name>
<reference evidence="12 13" key="1">
    <citation type="submission" date="2014-09" db="EMBL/GenBank/DDBJ databases">
        <title>Genome sequencing of Methyloceanibacter caenitepidi Gela4.</title>
        <authorList>
            <person name="Takeuchi M."/>
            <person name="Susumu S."/>
            <person name="Kamagata Y."/>
            <person name="Oshima K."/>
            <person name="Hattori M."/>
            <person name="Iwasaki W."/>
        </authorList>
    </citation>
    <scope>NUCLEOTIDE SEQUENCE [LARGE SCALE GENOMIC DNA]</scope>
    <source>
        <strain evidence="12 13">Gela4</strain>
    </source>
</reference>
<keyword evidence="13" id="KW-1185">Reference proteome</keyword>
<feature type="transmembrane region" description="Helical" evidence="10">
    <location>
        <begin position="690"/>
        <end position="710"/>
    </location>
</feature>